<dbReference type="GO" id="GO:0016787">
    <property type="term" value="F:hydrolase activity"/>
    <property type="evidence" value="ECO:0007669"/>
    <property type="project" value="UniProtKB-KW"/>
</dbReference>
<dbReference type="PANTHER" id="PTHR42951">
    <property type="entry name" value="METALLO-BETA-LACTAMASE DOMAIN-CONTAINING"/>
    <property type="match status" value="1"/>
</dbReference>
<feature type="chain" id="PRO_5020608734" evidence="2">
    <location>
        <begin position="23"/>
        <end position="317"/>
    </location>
</feature>
<dbReference type="RefSeq" id="WP_132538287.1">
    <property type="nucleotide sequence ID" value="NZ_SLWY01000002.1"/>
</dbReference>
<evidence type="ECO:0000313" key="4">
    <source>
        <dbReference type="EMBL" id="TCO83394.1"/>
    </source>
</evidence>
<evidence type="ECO:0000256" key="2">
    <source>
        <dbReference type="SAM" id="SignalP"/>
    </source>
</evidence>
<comment type="similarity">
    <text evidence="1">Belongs to the metallo-beta-lactamase superfamily. Class-B beta-lactamase family.</text>
</comment>
<keyword evidence="2" id="KW-0732">Signal</keyword>
<dbReference type="InterPro" id="IPR030811">
    <property type="entry name" value="SoxH-rel_PQQ_1"/>
</dbReference>
<feature type="signal peptide" evidence="2">
    <location>
        <begin position="1"/>
        <end position="22"/>
    </location>
</feature>
<dbReference type="NCBIfam" id="TIGR04558">
    <property type="entry name" value="SoxH_rel_PQQ_1"/>
    <property type="match status" value="1"/>
</dbReference>
<dbReference type="InterPro" id="IPR036866">
    <property type="entry name" value="RibonucZ/Hydroxyglut_hydro"/>
</dbReference>
<name>A0A4R2LFD6_9GAMM</name>
<dbReference type="OrthoDB" id="9769598at2"/>
<dbReference type="SMART" id="SM00849">
    <property type="entry name" value="Lactamase_B"/>
    <property type="match status" value="1"/>
</dbReference>
<sequence length="317" mass="33624">MSVWRACVFALLLPACAAAAHGADFDYRLQPRALTTDTWVVEGATADFSPANGGDIANSAFIVTGAGVVVIDTGPSRAYGEQLRAAIARITAEPVVAVYNTHHHPDHMLGNQAFADVPVYALPGTRAAADEVGATLAGNLYRLVGTAMRGTEAYPPSASVAAGESVLGRHRLRLLALRGHTAADLALFDVDTGTLFTGLVFNRRTPATPDADPAAWRASLLELQALAPRWLVPAAGPPVADAQAQAVLAHDLDYLDWLVGHFEAAAARGADMAELLDAPLPERFADLALLRAEYRRSVSHLYPRIERAALARTRAPE</sequence>
<dbReference type="Pfam" id="PF00753">
    <property type="entry name" value="Lactamase_B"/>
    <property type="match status" value="1"/>
</dbReference>
<proteinExistence type="inferred from homology"/>
<reference evidence="4 5" key="1">
    <citation type="submission" date="2019-03" db="EMBL/GenBank/DDBJ databases">
        <title>Genomic Encyclopedia of Type Strains, Phase IV (KMG-IV): sequencing the most valuable type-strain genomes for metagenomic binning, comparative biology and taxonomic classification.</title>
        <authorList>
            <person name="Goeker M."/>
        </authorList>
    </citation>
    <scope>NUCLEOTIDE SEQUENCE [LARGE SCALE GENOMIC DNA]</scope>
    <source>
        <strain evidence="4 5">DSM 25287</strain>
    </source>
</reference>
<evidence type="ECO:0000256" key="1">
    <source>
        <dbReference type="ARBA" id="ARBA00005250"/>
    </source>
</evidence>
<dbReference type="Proteomes" id="UP000295765">
    <property type="component" value="Unassembled WGS sequence"/>
</dbReference>
<accession>A0A4R2LFD6</accession>
<comment type="caution">
    <text evidence="4">The sequence shown here is derived from an EMBL/GenBank/DDBJ whole genome shotgun (WGS) entry which is preliminary data.</text>
</comment>
<dbReference type="Gene3D" id="3.60.15.10">
    <property type="entry name" value="Ribonuclease Z/Hydroxyacylglutathione hydrolase-like"/>
    <property type="match status" value="1"/>
</dbReference>
<keyword evidence="4" id="KW-0378">Hydrolase</keyword>
<protein>
    <submittedName>
        <fullName evidence="4">Quinoprotein relay system zinc metallohydrolase 1</fullName>
    </submittedName>
</protein>
<dbReference type="EMBL" id="SLWY01000002">
    <property type="protein sequence ID" value="TCO83394.1"/>
    <property type="molecule type" value="Genomic_DNA"/>
</dbReference>
<dbReference type="InterPro" id="IPR001279">
    <property type="entry name" value="Metallo-B-lactamas"/>
</dbReference>
<dbReference type="InterPro" id="IPR050855">
    <property type="entry name" value="NDM-1-like"/>
</dbReference>
<organism evidence="4 5">
    <name type="scientific">Plasticicumulans lactativorans</name>
    <dbReference type="NCBI Taxonomy" id="1133106"/>
    <lineage>
        <taxon>Bacteria</taxon>
        <taxon>Pseudomonadati</taxon>
        <taxon>Pseudomonadota</taxon>
        <taxon>Gammaproteobacteria</taxon>
        <taxon>Candidatus Competibacteraceae</taxon>
        <taxon>Plasticicumulans</taxon>
    </lineage>
</organism>
<dbReference type="CDD" id="cd16282">
    <property type="entry name" value="metallo-hydrolase-like_MBL-fold"/>
    <property type="match status" value="1"/>
</dbReference>
<feature type="domain" description="Metallo-beta-lactamase" evidence="3">
    <location>
        <begin position="56"/>
        <end position="235"/>
    </location>
</feature>
<dbReference type="GO" id="GO:0017001">
    <property type="term" value="P:antibiotic catabolic process"/>
    <property type="evidence" value="ECO:0007669"/>
    <property type="project" value="UniProtKB-ARBA"/>
</dbReference>
<dbReference type="PANTHER" id="PTHR42951:SF4">
    <property type="entry name" value="ACYL-COENZYME A THIOESTERASE MBLAC2"/>
    <property type="match status" value="1"/>
</dbReference>
<gene>
    <name evidence="4" type="ORF">EV699_10292</name>
</gene>
<keyword evidence="5" id="KW-1185">Reference proteome</keyword>
<evidence type="ECO:0000259" key="3">
    <source>
        <dbReference type="SMART" id="SM00849"/>
    </source>
</evidence>
<dbReference type="AlphaFoldDB" id="A0A4R2LFD6"/>
<evidence type="ECO:0000313" key="5">
    <source>
        <dbReference type="Proteomes" id="UP000295765"/>
    </source>
</evidence>
<dbReference type="SUPFAM" id="SSF56281">
    <property type="entry name" value="Metallo-hydrolase/oxidoreductase"/>
    <property type="match status" value="1"/>
</dbReference>